<dbReference type="AlphaFoldDB" id="A0A9Q8QP24"/>
<dbReference type="RefSeq" id="XP_047846218.1">
    <property type="nucleotide sequence ID" value="XM_047990211.1"/>
</dbReference>
<proteinExistence type="predicted"/>
<dbReference type="Proteomes" id="UP000829364">
    <property type="component" value="Chromosome 8"/>
</dbReference>
<dbReference type="OrthoDB" id="1577640at2759"/>
<gene>
    <name evidence="1" type="ORF">JDV02_008600</name>
</gene>
<organism evidence="1 2">
    <name type="scientific">Purpureocillium takamizusanense</name>
    <dbReference type="NCBI Taxonomy" id="2060973"/>
    <lineage>
        <taxon>Eukaryota</taxon>
        <taxon>Fungi</taxon>
        <taxon>Dikarya</taxon>
        <taxon>Ascomycota</taxon>
        <taxon>Pezizomycotina</taxon>
        <taxon>Sordariomycetes</taxon>
        <taxon>Hypocreomycetidae</taxon>
        <taxon>Hypocreales</taxon>
        <taxon>Ophiocordycipitaceae</taxon>
        <taxon>Purpureocillium</taxon>
    </lineage>
</organism>
<dbReference type="GeneID" id="72070546"/>
<accession>A0A9Q8QP24</accession>
<reference evidence="1" key="1">
    <citation type="submission" date="2021-11" db="EMBL/GenBank/DDBJ databases">
        <title>Purpureocillium_takamizusanense_genome.</title>
        <authorList>
            <person name="Nguyen N.-H."/>
        </authorList>
    </citation>
    <scope>NUCLEOTIDE SEQUENCE</scope>
    <source>
        <strain evidence="1">PT3</strain>
    </source>
</reference>
<evidence type="ECO:0000313" key="1">
    <source>
        <dbReference type="EMBL" id="UNI22737.1"/>
    </source>
</evidence>
<keyword evidence="2" id="KW-1185">Reference proteome</keyword>
<evidence type="ECO:0000313" key="2">
    <source>
        <dbReference type="Proteomes" id="UP000829364"/>
    </source>
</evidence>
<sequence>MSPTTPGLPDSAIRRPGTVVAAPYKPPPTFPTRLAQQARPIEVQVPPLIAGALVAAFAKALADGLGNELLTHYYLGDQVVRVNLDRVIDRLLSTFTHELWDELFQFYHKDGPPGAEVSRQVTRLFEGPIRQIVLLLNGPETSPCVLDKIGPGLSQRQTTWSTSAGGIDLPLALQLLCSYWHREMPSQSPGGSPDDIARSLHGIIVSGTAAQNLISRFRRVLLSPHHVQMHLAESAIWTMLLIKRPYPSPSDGFHVAQFKYECQLFGPLDGIADPQLVNLGTLPAITGTAEDCTHTTVSSYVNSQWPKCGKLVLGCLEEAVGNASYSSRHGEPMSGMSVWDGTDENGPPCPGLRLIHIEVEESVIRISISAWTHTMIEVFQQMCWMCAAISASPFPGALSECAAEVTSWTYLNESVYVDCSLVHQPVPSATGLPWLRQMQGAAIAKGFPFPAHEVQQHVTA</sequence>
<dbReference type="EMBL" id="CP086361">
    <property type="protein sequence ID" value="UNI22737.1"/>
    <property type="molecule type" value="Genomic_DNA"/>
</dbReference>
<name>A0A9Q8QP24_9HYPO</name>
<protein>
    <submittedName>
        <fullName evidence="1">Uncharacterized protein</fullName>
    </submittedName>
</protein>
<dbReference type="KEGG" id="ptkz:JDV02_008600"/>